<sequence>MSLRIPTNLLLFTTLALLLDSVRSSFVCVPSTTWAGTTYQVANNTAFPICAYSGFICHYDNSTGLSLFSGTACPVTVIEYSCPPSTTYNGQVIPLTSGSAFPTCPYSVYICHFDPSTGASLHSGTACPTSGAITTEITSYPSSSISSNQVSATSSPTQPPPTSQYTTSTSRISTMSQSGTSTTSQSNASSSTGRAANIATIVGSVLGSIVSVIGIITGIYKFKEMRAKAKQQRYQQAPSYEYF</sequence>
<keyword evidence="2" id="KW-0812">Transmembrane</keyword>
<dbReference type="Proteomes" id="UP000027265">
    <property type="component" value="Unassembled WGS sequence"/>
</dbReference>
<organism evidence="4 5">
    <name type="scientific">Jaapia argillacea MUCL 33604</name>
    <dbReference type="NCBI Taxonomy" id="933084"/>
    <lineage>
        <taxon>Eukaryota</taxon>
        <taxon>Fungi</taxon>
        <taxon>Dikarya</taxon>
        <taxon>Basidiomycota</taxon>
        <taxon>Agaricomycotina</taxon>
        <taxon>Agaricomycetes</taxon>
        <taxon>Agaricomycetidae</taxon>
        <taxon>Jaapiales</taxon>
        <taxon>Jaapiaceae</taxon>
        <taxon>Jaapia</taxon>
    </lineage>
</organism>
<feature type="chain" id="PRO_5001647348" evidence="3">
    <location>
        <begin position="25"/>
        <end position="243"/>
    </location>
</feature>
<evidence type="ECO:0000313" key="4">
    <source>
        <dbReference type="EMBL" id="KDQ51499.1"/>
    </source>
</evidence>
<protein>
    <submittedName>
        <fullName evidence="4">Uncharacterized protein</fullName>
    </submittedName>
</protein>
<proteinExistence type="predicted"/>
<dbReference type="HOGENOM" id="CLU_1142734_0_0_1"/>
<keyword evidence="5" id="KW-1185">Reference proteome</keyword>
<name>A0A067P9S8_9AGAM</name>
<feature type="compositionally biased region" description="Low complexity" evidence="1">
    <location>
        <begin position="163"/>
        <end position="192"/>
    </location>
</feature>
<dbReference type="EMBL" id="KL197747">
    <property type="protein sequence ID" value="KDQ51499.1"/>
    <property type="molecule type" value="Genomic_DNA"/>
</dbReference>
<evidence type="ECO:0000256" key="3">
    <source>
        <dbReference type="SAM" id="SignalP"/>
    </source>
</evidence>
<reference evidence="5" key="1">
    <citation type="journal article" date="2014" name="Proc. Natl. Acad. Sci. U.S.A.">
        <title>Extensive sampling of basidiomycete genomes demonstrates inadequacy of the white-rot/brown-rot paradigm for wood decay fungi.</title>
        <authorList>
            <person name="Riley R."/>
            <person name="Salamov A.A."/>
            <person name="Brown D.W."/>
            <person name="Nagy L.G."/>
            <person name="Floudas D."/>
            <person name="Held B.W."/>
            <person name="Levasseur A."/>
            <person name="Lombard V."/>
            <person name="Morin E."/>
            <person name="Otillar R."/>
            <person name="Lindquist E.A."/>
            <person name="Sun H."/>
            <person name="LaButti K.M."/>
            <person name="Schmutz J."/>
            <person name="Jabbour D."/>
            <person name="Luo H."/>
            <person name="Baker S.E."/>
            <person name="Pisabarro A.G."/>
            <person name="Walton J.D."/>
            <person name="Blanchette R.A."/>
            <person name="Henrissat B."/>
            <person name="Martin F."/>
            <person name="Cullen D."/>
            <person name="Hibbett D.S."/>
            <person name="Grigoriev I.V."/>
        </authorList>
    </citation>
    <scope>NUCLEOTIDE SEQUENCE [LARGE SCALE GENOMIC DNA]</scope>
    <source>
        <strain evidence="5">MUCL 33604</strain>
    </source>
</reference>
<dbReference type="AlphaFoldDB" id="A0A067P9S8"/>
<feature type="compositionally biased region" description="Low complexity" evidence="1">
    <location>
        <begin position="144"/>
        <end position="156"/>
    </location>
</feature>
<gene>
    <name evidence="4" type="ORF">JAAARDRAFT_210994</name>
</gene>
<keyword evidence="3" id="KW-0732">Signal</keyword>
<accession>A0A067P9S8</accession>
<dbReference type="InParanoid" id="A0A067P9S8"/>
<feature type="region of interest" description="Disordered" evidence="1">
    <location>
        <begin position="144"/>
        <end position="193"/>
    </location>
</feature>
<evidence type="ECO:0000256" key="1">
    <source>
        <dbReference type="SAM" id="MobiDB-lite"/>
    </source>
</evidence>
<keyword evidence="2" id="KW-1133">Transmembrane helix</keyword>
<keyword evidence="2" id="KW-0472">Membrane</keyword>
<feature type="transmembrane region" description="Helical" evidence="2">
    <location>
        <begin position="198"/>
        <end position="220"/>
    </location>
</feature>
<evidence type="ECO:0000256" key="2">
    <source>
        <dbReference type="SAM" id="Phobius"/>
    </source>
</evidence>
<evidence type="ECO:0000313" key="5">
    <source>
        <dbReference type="Proteomes" id="UP000027265"/>
    </source>
</evidence>
<feature type="signal peptide" evidence="3">
    <location>
        <begin position="1"/>
        <end position="24"/>
    </location>
</feature>